<evidence type="ECO:0000256" key="2">
    <source>
        <dbReference type="ARBA" id="ARBA00022679"/>
    </source>
</evidence>
<comment type="cofactor">
    <cofactor evidence="6">
        <name>Zn(2+)</name>
        <dbReference type="ChEBI" id="CHEBI:29105"/>
    </cofactor>
    <text evidence="6">Binds 1 Zn(2+) ion per subunit.</text>
</comment>
<name>B7T1S4_VAULI</name>
<dbReference type="Gene3D" id="1.10.1790.20">
    <property type="match status" value="1"/>
</dbReference>
<evidence type="ECO:0000256" key="6">
    <source>
        <dbReference type="HAMAP-Rule" id="MF_01324"/>
    </source>
</evidence>
<organism evidence="10">
    <name type="scientific">Vaucheria litorea</name>
    <name type="common">Yellow-green alga</name>
    <dbReference type="NCBI Taxonomy" id="109269"/>
    <lineage>
        <taxon>Eukaryota</taxon>
        <taxon>Sar</taxon>
        <taxon>Stramenopiles</taxon>
        <taxon>Ochrophyta</taxon>
        <taxon>PX clade</taxon>
        <taxon>Xanthophyceae</taxon>
        <taxon>Vaucheriales</taxon>
        <taxon>Vaucheriaceae</taxon>
        <taxon>Vaucheria</taxon>
    </lineage>
</organism>
<dbReference type="Pfam" id="PF05000">
    <property type="entry name" value="RNA_pol_Rpb1_4"/>
    <property type="match status" value="1"/>
</dbReference>
<reference evidence="10" key="1">
    <citation type="journal article" date="2008" name="Proc. Natl. Acad. Sci. U.S.A.">
        <title>Horizontal gene transfer of the algal nuclear gene psbO to the photosynthetic sea slug Elysia chlorotica.</title>
        <authorList>
            <person name="Rumpho M.E."/>
            <person name="Worful J.M."/>
            <person name="Lee J."/>
            <person name="Kannan K."/>
            <person name="Tyler M.S."/>
            <person name="Bhattacharya D."/>
            <person name="Moustafa A."/>
            <person name="Manhart J.R."/>
        </authorList>
    </citation>
    <scope>NUCLEOTIDE SEQUENCE [LARGE SCALE GENOMIC DNA]</scope>
    <source>
        <strain>CCMP2940</strain>
    </source>
</reference>
<keyword evidence="1 6" id="KW-0240">DNA-directed RNA polymerase</keyword>
<evidence type="ECO:0000259" key="8">
    <source>
        <dbReference type="Pfam" id="PF04998"/>
    </source>
</evidence>
<dbReference type="InterPro" id="IPR012756">
    <property type="entry name" value="DNA-dir_RpoC2_beta_pp"/>
</dbReference>
<dbReference type="Pfam" id="PF04998">
    <property type="entry name" value="RNA_pol_Rpb1_5"/>
    <property type="match status" value="2"/>
</dbReference>
<dbReference type="InterPro" id="IPR007083">
    <property type="entry name" value="RNA_pol_Rpb1_4"/>
</dbReference>
<keyword evidence="4 6" id="KW-0862">Zinc</keyword>
<keyword evidence="3 6" id="KW-0548">Nucleotidyltransferase</keyword>
<keyword evidence="6" id="KW-0479">Metal-binding</keyword>
<keyword evidence="2 6" id="KW-0808">Transferase</keyword>
<dbReference type="GO" id="GO:0008270">
    <property type="term" value="F:zinc ion binding"/>
    <property type="evidence" value="ECO:0007669"/>
    <property type="project" value="UniProtKB-UniRule"/>
</dbReference>
<dbReference type="AlphaFoldDB" id="B7T1S4"/>
<evidence type="ECO:0000256" key="5">
    <source>
        <dbReference type="ARBA" id="ARBA00023163"/>
    </source>
</evidence>
<evidence type="ECO:0000259" key="7">
    <source>
        <dbReference type="Pfam" id="PF04983"/>
    </source>
</evidence>
<dbReference type="Gene3D" id="2.40.50.100">
    <property type="match status" value="1"/>
</dbReference>
<dbReference type="Gene3D" id="1.10.150.390">
    <property type="match status" value="1"/>
</dbReference>
<evidence type="ECO:0000256" key="1">
    <source>
        <dbReference type="ARBA" id="ARBA00022478"/>
    </source>
</evidence>
<dbReference type="SUPFAM" id="SSF64484">
    <property type="entry name" value="beta and beta-prime subunits of DNA dependent RNA-polymerase"/>
    <property type="match status" value="1"/>
</dbReference>
<dbReference type="GO" id="GO:0006351">
    <property type="term" value="P:DNA-templated transcription"/>
    <property type="evidence" value="ECO:0007669"/>
    <property type="project" value="UniProtKB-UniRule"/>
</dbReference>
<feature type="domain" description="RNA polymerase Rpb1" evidence="9">
    <location>
        <begin position="90"/>
        <end position="168"/>
    </location>
</feature>
<comment type="subunit">
    <text evidence="6">In plastids the minimal PEP RNA polymerase catalytic core is composed of four subunits: alpha, beta, beta', and beta''. When a (nuclear-encoded) sigma factor is associated with the core the holoenzyme is formed, which can initiate transcription.</text>
</comment>
<feature type="binding site" evidence="6">
    <location>
        <position position="219"/>
    </location>
    <ligand>
        <name>Zn(2+)</name>
        <dbReference type="ChEBI" id="CHEBI:29105"/>
    </ligand>
</feature>
<comment type="subcellular location">
    <subcellularLocation>
        <location evidence="6">Plastid</location>
        <location evidence="6">Chloroplast</location>
    </subcellularLocation>
</comment>
<feature type="domain" description="RNA polymerase Rpb1" evidence="7">
    <location>
        <begin position="7"/>
        <end position="61"/>
    </location>
</feature>
<dbReference type="GeneID" id="7055981"/>
<proteinExistence type="inferred from homology"/>
<dbReference type="InterPro" id="IPR007081">
    <property type="entry name" value="RNA_pol_Rpb1_5"/>
</dbReference>
<protein>
    <recommendedName>
        <fullName evidence="6">DNA-directed RNA polymerase subunit beta''</fullName>
        <ecNumber evidence="6">2.7.7.6</ecNumber>
    </recommendedName>
    <alternativeName>
        <fullName evidence="6">PEP</fullName>
    </alternativeName>
    <alternativeName>
        <fullName evidence="6">Plastid-encoded RNA polymerase subunit beta''</fullName>
        <shortName evidence="6">RNA polymerase subunit beta''</shortName>
    </alternativeName>
</protein>
<feature type="domain" description="RNA polymerase Rpb1" evidence="8">
    <location>
        <begin position="1089"/>
        <end position="1177"/>
    </location>
</feature>
<dbReference type="EMBL" id="EU912438">
    <property type="protein sequence ID" value="ACF70890.1"/>
    <property type="molecule type" value="Genomic_DNA"/>
</dbReference>
<keyword evidence="10" id="KW-0934">Plastid</keyword>
<dbReference type="Pfam" id="PF04983">
    <property type="entry name" value="RNA_pol_Rpb1_3"/>
    <property type="match status" value="1"/>
</dbReference>
<feature type="binding site" evidence="6">
    <location>
        <position position="293"/>
    </location>
    <ligand>
        <name>Zn(2+)</name>
        <dbReference type="ChEBI" id="CHEBI:29105"/>
    </ligand>
</feature>
<dbReference type="InterPro" id="IPR007066">
    <property type="entry name" value="RNA_pol_Rpb1_3"/>
</dbReference>
<feature type="domain" description="RNA polymerase Rpb1" evidence="8">
    <location>
        <begin position="171"/>
        <end position="660"/>
    </location>
</feature>
<geneLocation type="chloroplast" evidence="10"/>
<dbReference type="HAMAP" id="MF_01324">
    <property type="entry name" value="RNApol_bact_RpoC2"/>
    <property type="match status" value="1"/>
</dbReference>
<feature type="binding site" evidence="6">
    <location>
        <position position="303"/>
    </location>
    <ligand>
        <name>Zn(2+)</name>
        <dbReference type="ChEBI" id="CHEBI:29105"/>
    </ligand>
</feature>
<dbReference type="NCBIfam" id="TIGR02388">
    <property type="entry name" value="rpoC2_cyan"/>
    <property type="match status" value="1"/>
</dbReference>
<accession>B7T1S4</accession>
<keyword evidence="10" id="KW-0150">Chloroplast</keyword>
<evidence type="ECO:0000313" key="10">
    <source>
        <dbReference type="EMBL" id="ACF70890.1"/>
    </source>
</evidence>
<evidence type="ECO:0000256" key="3">
    <source>
        <dbReference type="ARBA" id="ARBA00022695"/>
    </source>
</evidence>
<dbReference type="GO" id="GO:0003899">
    <property type="term" value="F:DNA-directed RNA polymerase activity"/>
    <property type="evidence" value="ECO:0007669"/>
    <property type="project" value="UniProtKB-UniRule"/>
</dbReference>
<dbReference type="GO" id="GO:0000428">
    <property type="term" value="C:DNA-directed RNA polymerase complex"/>
    <property type="evidence" value="ECO:0007669"/>
    <property type="project" value="UniProtKB-KW"/>
</dbReference>
<evidence type="ECO:0000256" key="4">
    <source>
        <dbReference type="ARBA" id="ARBA00022833"/>
    </source>
</evidence>
<dbReference type="EC" id="2.7.7.6" evidence="6"/>
<dbReference type="PANTHER" id="PTHR19376">
    <property type="entry name" value="DNA-DIRECTED RNA POLYMERASE"/>
    <property type="match status" value="1"/>
</dbReference>
<dbReference type="CDD" id="cd02655">
    <property type="entry name" value="RNAP_beta'_C"/>
    <property type="match status" value="1"/>
</dbReference>
<dbReference type="GO" id="GO:0009507">
    <property type="term" value="C:chloroplast"/>
    <property type="evidence" value="ECO:0007669"/>
    <property type="project" value="UniProtKB-SubCell"/>
</dbReference>
<dbReference type="GO" id="GO:0003677">
    <property type="term" value="F:DNA binding"/>
    <property type="evidence" value="ECO:0007669"/>
    <property type="project" value="UniProtKB-UniRule"/>
</dbReference>
<dbReference type="InterPro" id="IPR038120">
    <property type="entry name" value="Rpb1_funnel_sf"/>
</dbReference>
<feature type="binding site" evidence="6">
    <location>
        <position position="300"/>
    </location>
    <ligand>
        <name>Zn(2+)</name>
        <dbReference type="ChEBI" id="CHEBI:29105"/>
    </ligand>
</feature>
<comment type="similarity">
    <text evidence="6">Belongs to the RNA polymerase beta' chain family. RpoC2 subfamily.</text>
</comment>
<gene>
    <name evidence="6 10" type="primary">rpoC2</name>
</gene>
<dbReference type="InterPro" id="IPR045867">
    <property type="entry name" value="DNA-dir_RpoC_beta_prime"/>
</dbReference>
<evidence type="ECO:0000259" key="9">
    <source>
        <dbReference type="Pfam" id="PF05000"/>
    </source>
</evidence>
<dbReference type="Gene3D" id="1.10.274.100">
    <property type="entry name" value="RNA polymerase Rpb1, domain 3"/>
    <property type="match status" value="1"/>
</dbReference>
<keyword evidence="5 6" id="KW-0804">Transcription</keyword>
<dbReference type="RefSeq" id="YP_002327473.1">
    <property type="nucleotide sequence ID" value="NC_011600.1"/>
</dbReference>
<dbReference type="InterPro" id="IPR042102">
    <property type="entry name" value="RNA_pol_Rpb1_3_sf"/>
</dbReference>
<sequence>MTKQTKVFYNRTIDKKQIKQIMSWAFNDFGTMKASYLADKIKDIGFKYSTKAGLSINIEDLKVPPIKKHVIKYANRKVIDAEIEVERGKITEVERFQKVIKTWNNTSETLKDQVISYFRKTDPLNSIYIMAFSGARGNISQVRQLIGMRGLMADPNGQIINLPIITNFREGLTITDYIISSYGARKGLVDTALRTADSGYLTRRLIDVAQDMITREKNCNTKNGINLSKVVDANRTIITLKDRIVGRVLAFPIDNKKINQRIANSDQAITPKLAQQISDLNLKRVIVRSPLTCSSSRSICQQCYGWNLAYGNLIDLGEAVGIIAAQSIGEPGTQLTMRTFHTGGVFTAEPSRQIRAQYSGKILFSKNLKTRITKTQYGEMSSISENEANLILITYENVRTKVTIFPNTLIFIRNKSFVKKNEIILEVISNTTKSGGEQAFKYIYAKHSGEIFLQNSKLPQLNSSFKSKLKNKTQCLLWILSGELYTIPLQSRIEVKVNSFISKNRSLAQSKVINIREGHINSLINIQKDGLKVSWNCKSLKNINIFIERNPLGFNQCIIYGLNNRRIVLKTLNPVINKNYFEIGDLFNIKYRTKIGGTFYSTNFNHEKDQQKIKIKTVGGTIFYIPEATYKIDKNIGPLYVKSGEYIKVNQELFKNNFVNISGIVEIIRKKRILNEILIKPGQIISLNKNKLLKAHHQKIMYPGEILTNEIIIKRLSYTELITIKKQTFLGIYPIIRYEITNSLNELNYFSSNSFNKIKDLKLSSLEVKFKTTQKIKSYLPIQIIKQKIYATSIAAIKQSTMKFNFLRENQKLKLNIHYFENILIDQVMPTELKKEDMNIKFLVQNKQFIEPYTNLISFTIQIKQRKNLINIKEQFINNQRKILLISTDDYKTIYIEQPNLFYKKNKLETLGGKGKNNLCFKNSGFITSIYGNQIKLYKGDPYLFSEGAQIKKRPGDLINKGEKLGQLIYERVRTEDIIQGLPKVEEILEARKPKIESCLAVRPGIVLDLKYKSSELYIWIAPNNYELSQKDFYKINYSQRVLLGQFDFINVGHPLNDDPINSHTLLNTYFSYYQSLQVFSDYKSAYRSFRKIQSMLLNSVQAVYYSQGVFISDKHIEIIIKQMTGKVQIITSGDSPLLSDELVELKQVYYINNCLKQKKHALFKPIILGITKASLKTNSFISAASFQHTTKILTEAAIRGKTDWLRGLKENVIVGRLIPAGTGFNTYNDLSYVEVKIPSLLTTKTNSISSNSTASQVKYKKLKNRIKFKFIKNN</sequence>
<comment type="function">
    <text evidence="6">DNA-dependent RNA polymerase catalyzes the transcription of DNA into RNA using the four ribonucleoside triphosphates as substrates.</text>
</comment>
<dbReference type="FunFam" id="1.10.150.390:FF:000002">
    <property type="entry name" value="DNA-directed RNA polymerase subunit beta"/>
    <property type="match status" value="1"/>
</dbReference>
<comment type="catalytic activity">
    <reaction evidence="6">
        <text>RNA(n) + a ribonucleoside 5'-triphosphate = RNA(n+1) + diphosphate</text>
        <dbReference type="Rhea" id="RHEA:21248"/>
        <dbReference type="Rhea" id="RHEA-COMP:14527"/>
        <dbReference type="Rhea" id="RHEA-COMP:17342"/>
        <dbReference type="ChEBI" id="CHEBI:33019"/>
        <dbReference type="ChEBI" id="CHEBI:61557"/>
        <dbReference type="ChEBI" id="CHEBI:140395"/>
        <dbReference type="EC" id="2.7.7.6"/>
    </reaction>
</comment>
<dbReference type="Gene3D" id="1.10.132.30">
    <property type="match status" value="1"/>
</dbReference>